<proteinExistence type="predicted"/>
<keyword evidence="2" id="KW-1133">Transmembrane helix</keyword>
<organism evidence="3 4">
    <name type="scientific">Siculibacillus lacustris</name>
    <dbReference type="NCBI Taxonomy" id="1549641"/>
    <lineage>
        <taxon>Bacteria</taxon>
        <taxon>Pseudomonadati</taxon>
        <taxon>Pseudomonadota</taxon>
        <taxon>Alphaproteobacteria</taxon>
        <taxon>Hyphomicrobiales</taxon>
        <taxon>Ancalomicrobiaceae</taxon>
        <taxon>Siculibacillus</taxon>
    </lineage>
</organism>
<reference evidence="3 4" key="1">
    <citation type="submission" date="2019-02" db="EMBL/GenBank/DDBJ databases">
        <title>Siculibacillus lacustris gen. nov., sp. nov., a new rosette-forming bacterium isolated from a freshwater crater lake (Lake St. Ana, Romania).</title>
        <authorList>
            <person name="Felfoldi T."/>
            <person name="Marton Z."/>
            <person name="Szabo A."/>
            <person name="Mentes A."/>
            <person name="Boka K."/>
            <person name="Marialigeti K."/>
            <person name="Mathe I."/>
            <person name="Koncz M."/>
            <person name="Schumann P."/>
            <person name="Toth E."/>
        </authorList>
    </citation>
    <scope>NUCLEOTIDE SEQUENCE [LARGE SCALE GENOMIC DNA]</scope>
    <source>
        <strain evidence="3 4">SA-279</strain>
    </source>
</reference>
<comment type="caution">
    <text evidence="3">The sequence shown here is derived from an EMBL/GenBank/DDBJ whole genome shotgun (WGS) entry which is preliminary data.</text>
</comment>
<evidence type="ECO:0000313" key="3">
    <source>
        <dbReference type="EMBL" id="TBW32430.1"/>
    </source>
</evidence>
<accession>A0A4V2KSE7</accession>
<evidence type="ECO:0000313" key="4">
    <source>
        <dbReference type="Proteomes" id="UP000292781"/>
    </source>
</evidence>
<dbReference type="RefSeq" id="WP_131311821.1">
    <property type="nucleotide sequence ID" value="NZ_SJFN01000058.1"/>
</dbReference>
<feature type="transmembrane region" description="Helical" evidence="2">
    <location>
        <begin position="71"/>
        <end position="95"/>
    </location>
</feature>
<dbReference type="PROSITE" id="PS51257">
    <property type="entry name" value="PROKAR_LIPOPROTEIN"/>
    <property type="match status" value="1"/>
</dbReference>
<evidence type="ECO:0000256" key="1">
    <source>
        <dbReference type="SAM" id="MobiDB-lite"/>
    </source>
</evidence>
<sequence>MARGSGSFVSPPNARLGAEALLPAITSVLAVACTRFRALFVAPAGAVTLLLGGLVAVRTCGLRPEALVTPFGIGGLIAGIIFLCLGSIAAAVRGFHDRLMVPRMKRARALSVRPFDAHQGADEPRPGGGPKVHDSAPLISYIS</sequence>
<feature type="region of interest" description="Disordered" evidence="1">
    <location>
        <begin position="117"/>
        <end position="136"/>
    </location>
</feature>
<dbReference type="Proteomes" id="UP000292781">
    <property type="component" value="Unassembled WGS sequence"/>
</dbReference>
<keyword evidence="4" id="KW-1185">Reference proteome</keyword>
<feature type="transmembrane region" description="Helical" evidence="2">
    <location>
        <begin position="39"/>
        <end position="59"/>
    </location>
</feature>
<dbReference type="AlphaFoldDB" id="A0A4V2KSE7"/>
<keyword evidence="2" id="KW-0472">Membrane</keyword>
<name>A0A4V2KSE7_9HYPH</name>
<evidence type="ECO:0000256" key="2">
    <source>
        <dbReference type="SAM" id="Phobius"/>
    </source>
</evidence>
<protein>
    <submittedName>
        <fullName evidence="3">Uncharacterized protein</fullName>
    </submittedName>
</protein>
<dbReference type="EMBL" id="SJFN01000058">
    <property type="protein sequence ID" value="TBW32430.1"/>
    <property type="molecule type" value="Genomic_DNA"/>
</dbReference>
<gene>
    <name evidence="3" type="ORF">EYW49_22090</name>
</gene>
<keyword evidence="2" id="KW-0812">Transmembrane</keyword>